<proteinExistence type="predicted"/>
<dbReference type="SUPFAM" id="SSF46894">
    <property type="entry name" value="C-terminal effector domain of the bipartite response regulators"/>
    <property type="match status" value="1"/>
</dbReference>
<dbReference type="GO" id="GO:0006355">
    <property type="term" value="P:regulation of DNA-templated transcription"/>
    <property type="evidence" value="ECO:0007669"/>
    <property type="project" value="InterPro"/>
</dbReference>
<reference evidence="2" key="1">
    <citation type="submission" date="2017-02" db="EMBL/GenBank/DDBJ databases">
        <authorList>
            <person name="Daims H."/>
        </authorList>
    </citation>
    <scope>NUCLEOTIDE SEQUENCE [LARGE SCALE GENOMIC DNA]</scope>
</reference>
<evidence type="ECO:0000313" key="2">
    <source>
        <dbReference type="Proteomes" id="UP000195442"/>
    </source>
</evidence>
<organism evidence="1 2">
    <name type="scientific">Crenothrix polyspora</name>
    <dbReference type="NCBI Taxonomy" id="360316"/>
    <lineage>
        <taxon>Bacteria</taxon>
        <taxon>Pseudomonadati</taxon>
        <taxon>Pseudomonadota</taxon>
        <taxon>Gammaproteobacteria</taxon>
        <taxon>Methylococcales</taxon>
        <taxon>Crenotrichaceae</taxon>
        <taxon>Crenothrix</taxon>
    </lineage>
</organism>
<keyword evidence="2" id="KW-1185">Reference proteome</keyword>
<dbReference type="Proteomes" id="UP000195442">
    <property type="component" value="Unassembled WGS sequence"/>
</dbReference>
<dbReference type="EMBL" id="FUKJ01000052">
    <property type="protein sequence ID" value="SJM90065.1"/>
    <property type="molecule type" value="Genomic_DNA"/>
</dbReference>
<accession>A0A1R4H1H4</accession>
<name>A0A1R4H1H4_9GAMM</name>
<dbReference type="InterPro" id="IPR036388">
    <property type="entry name" value="WH-like_DNA-bd_sf"/>
</dbReference>
<gene>
    <name evidence="1" type="ORF">CRENPOLYSF2_1450006</name>
</gene>
<dbReference type="InterPro" id="IPR016032">
    <property type="entry name" value="Sig_transdc_resp-reg_C-effctor"/>
</dbReference>
<evidence type="ECO:0000313" key="1">
    <source>
        <dbReference type="EMBL" id="SJM90065.1"/>
    </source>
</evidence>
<dbReference type="Gene3D" id="1.10.10.10">
    <property type="entry name" value="Winged helix-like DNA-binding domain superfamily/Winged helix DNA-binding domain"/>
    <property type="match status" value="1"/>
</dbReference>
<sequence>MNVHRASRITRELYMNANNNPLTPALCRLMEACLTLKTTDTKKIADYLNRSPATIRNEFQHILVVMDVHCRYAALKTAEEKGWLNSETKH</sequence>
<dbReference type="GO" id="GO:0003677">
    <property type="term" value="F:DNA binding"/>
    <property type="evidence" value="ECO:0007669"/>
    <property type="project" value="InterPro"/>
</dbReference>
<protein>
    <submittedName>
        <fullName evidence="1">Response regulator receiver protein (Modular protein)</fullName>
    </submittedName>
</protein>
<dbReference type="AlphaFoldDB" id="A0A1R4H1H4"/>